<protein>
    <submittedName>
        <fullName evidence="1">Uncharacterized protein</fullName>
    </submittedName>
</protein>
<accession>A0A2X0K362</accession>
<dbReference type="Proteomes" id="UP000248889">
    <property type="component" value="Unassembled WGS sequence"/>
</dbReference>
<dbReference type="AlphaFoldDB" id="A0A2X0K362"/>
<evidence type="ECO:0000313" key="1">
    <source>
        <dbReference type="EMBL" id="RAG83695.1"/>
    </source>
</evidence>
<comment type="caution">
    <text evidence="1">The sequence shown here is derived from an EMBL/GenBank/DDBJ whole genome shotgun (WGS) entry which is preliminary data.</text>
</comment>
<organism evidence="1 2">
    <name type="scientific">Streptacidiphilus pinicola</name>
    <dbReference type="NCBI Taxonomy" id="2219663"/>
    <lineage>
        <taxon>Bacteria</taxon>
        <taxon>Bacillati</taxon>
        <taxon>Actinomycetota</taxon>
        <taxon>Actinomycetes</taxon>
        <taxon>Kitasatosporales</taxon>
        <taxon>Streptomycetaceae</taxon>
        <taxon>Streptacidiphilus</taxon>
    </lineage>
</organism>
<sequence>MRQNLLGTHVVSGLTIEDKGLAEEVSACRVVAGFAPYLGRVVQAACPAAGLLTCGHARRVW</sequence>
<gene>
    <name evidence="1" type="ORF">DN069_20800</name>
</gene>
<reference evidence="1 2" key="1">
    <citation type="submission" date="2018-06" db="EMBL/GenBank/DDBJ databases">
        <title>Streptacidiphilus pinicola sp. nov., isolated from pine grove soil.</title>
        <authorList>
            <person name="Roh S.G."/>
            <person name="Park S."/>
            <person name="Kim M.-K."/>
            <person name="Yun B.-R."/>
            <person name="Park J."/>
            <person name="Kim M.J."/>
            <person name="Kim Y.S."/>
            <person name="Kim S.B."/>
        </authorList>
    </citation>
    <scope>NUCLEOTIDE SEQUENCE [LARGE SCALE GENOMIC DNA]</scope>
    <source>
        <strain evidence="1 2">MMS16-CNU450</strain>
    </source>
</reference>
<dbReference type="EMBL" id="QKYN01000081">
    <property type="protein sequence ID" value="RAG83695.1"/>
    <property type="molecule type" value="Genomic_DNA"/>
</dbReference>
<evidence type="ECO:0000313" key="2">
    <source>
        <dbReference type="Proteomes" id="UP000248889"/>
    </source>
</evidence>
<proteinExistence type="predicted"/>
<keyword evidence="2" id="KW-1185">Reference proteome</keyword>
<name>A0A2X0K362_9ACTN</name>